<protein>
    <recommendedName>
        <fullName evidence="4">ABC-type quaternary amine transporter</fullName>
        <ecNumber evidence="4">7.6.2.9</ecNumber>
    </recommendedName>
</protein>
<feature type="region of interest" description="Disordered" evidence="5">
    <location>
        <begin position="1"/>
        <end position="25"/>
    </location>
</feature>
<dbReference type="EMBL" id="JAAXPG010000034">
    <property type="protein sequence ID" value="NKZ01277.1"/>
    <property type="molecule type" value="Genomic_DNA"/>
</dbReference>
<dbReference type="Proteomes" id="UP000553209">
    <property type="component" value="Unassembled WGS sequence"/>
</dbReference>
<dbReference type="Gene3D" id="3.40.50.300">
    <property type="entry name" value="P-loop containing nucleotide triphosphate hydrolases"/>
    <property type="match status" value="1"/>
</dbReference>
<dbReference type="GO" id="GO:0005524">
    <property type="term" value="F:ATP binding"/>
    <property type="evidence" value="ECO:0007669"/>
    <property type="project" value="UniProtKB-KW"/>
</dbReference>
<evidence type="ECO:0000256" key="1">
    <source>
        <dbReference type="ARBA" id="ARBA00022448"/>
    </source>
</evidence>
<feature type="compositionally biased region" description="Low complexity" evidence="5">
    <location>
        <begin position="9"/>
        <end position="25"/>
    </location>
</feature>
<keyword evidence="2" id="KW-0547">Nucleotide-binding</keyword>
<dbReference type="GO" id="GO:0016887">
    <property type="term" value="F:ATP hydrolysis activity"/>
    <property type="evidence" value="ECO:0007669"/>
    <property type="project" value="InterPro"/>
</dbReference>
<accession>A0A7X6RTH3</accession>
<evidence type="ECO:0000313" key="8">
    <source>
        <dbReference type="Proteomes" id="UP000553209"/>
    </source>
</evidence>
<evidence type="ECO:0000256" key="5">
    <source>
        <dbReference type="SAM" id="MobiDB-lite"/>
    </source>
</evidence>
<keyword evidence="3 7" id="KW-0067">ATP-binding</keyword>
<dbReference type="SUPFAM" id="SSF50331">
    <property type="entry name" value="MOP-like"/>
    <property type="match status" value="1"/>
</dbReference>
<evidence type="ECO:0000256" key="4">
    <source>
        <dbReference type="ARBA" id="ARBA00066388"/>
    </source>
</evidence>
<dbReference type="InterPro" id="IPR050093">
    <property type="entry name" value="ABC_SmlMolc_Importer"/>
</dbReference>
<name>A0A7X6RTH3_9ACTN</name>
<evidence type="ECO:0000256" key="2">
    <source>
        <dbReference type="ARBA" id="ARBA00022741"/>
    </source>
</evidence>
<dbReference type="RefSeq" id="WP_061081439.1">
    <property type="nucleotide sequence ID" value="NZ_JAAXPG010000034.1"/>
</dbReference>
<dbReference type="EC" id="7.6.2.9" evidence="4"/>
<organism evidence="7 8">
    <name type="scientific">Nocardiopsis alborubida</name>
    <dbReference type="NCBI Taxonomy" id="146802"/>
    <lineage>
        <taxon>Bacteria</taxon>
        <taxon>Bacillati</taxon>
        <taxon>Actinomycetota</taxon>
        <taxon>Actinomycetes</taxon>
        <taxon>Streptosporangiales</taxon>
        <taxon>Nocardiopsidaceae</taxon>
        <taxon>Nocardiopsis</taxon>
    </lineage>
</organism>
<reference evidence="7 8" key="1">
    <citation type="submission" date="2020-04" db="EMBL/GenBank/DDBJ databases">
        <title>MicrobeNet Type strains.</title>
        <authorList>
            <person name="Nicholson A.C."/>
        </authorList>
    </citation>
    <scope>NUCLEOTIDE SEQUENCE [LARGE SCALE GENOMIC DNA]</scope>
    <source>
        <strain evidence="7 8">ATCC 23612</strain>
    </source>
</reference>
<proteinExistence type="predicted"/>
<dbReference type="AlphaFoldDB" id="A0A7X6RTH3"/>
<dbReference type="InterPro" id="IPR017871">
    <property type="entry name" value="ABC_transporter-like_CS"/>
</dbReference>
<dbReference type="PANTHER" id="PTHR42781">
    <property type="entry name" value="SPERMIDINE/PUTRESCINE IMPORT ATP-BINDING PROTEIN POTA"/>
    <property type="match status" value="1"/>
</dbReference>
<dbReference type="PROSITE" id="PS00211">
    <property type="entry name" value="ABC_TRANSPORTER_1"/>
    <property type="match status" value="1"/>
</dbReference>
<comment type="caution">
    <text evidence="7">The sequence shown here is derived from an EMBL/GenBank/DDBJ whole genome shotgun (WGS) entry which is preliminary data.</text>
</comment>
<gene>
    <name evidence="7" type="ORF">HGB44_26920</name>
</gene>
<dbReference type="SUPFAM" id="SSF52540">
    <property type="entry name" value="P-loop containing nucleoside triphosphate hydrolases"/>
    <property type="match status" value="1"/>
</dbReference>
<keyword evidence="1" id="KW-0813">Transport</keyword>
<dbReference type="InterPro" id="IPR003593">
    <property type="entry name" value="AAA+_ATPase"/>
</dbReference>
<dbReference type="InterPro" id="IPR008995">
    <property type="entry name" value="Mo/tungstate-bd_C_term_dom"/>
</dbReference>
<dbReference type="PANTHER" id="PTHR42781:SF4">
    <property type="entry name" value="SPERMIDINE_PUTRESCINE IMPORT ATP-BINDING PROTEIN POTA"/>
    <property type="match status" value="1"/>
</dbReference>
<feature type="domain" description="ABC transporter" evidence="6">
    <location>
        <begin position="28"/>
        <end position="258"/>
    </location>
</feature>
<evidence type="ECO:0000313" key="7">
    <source>
        <dbReference type="EMBL" id="NKZ01277.1"/>
    </source>
</evidence>
<dbReference type="InterPro" id="IPR003439">
    <property type="entry name" value="ABC_transporter-like_ATP-bd"/>
</dbReference>
<dbReference type="FunFam" id="3.40.50.300:FF:000425">
    <property type="entry name" value="Probable ABC transporter, ATP-binding subunit"/>
    <property type="match status" value="1"/>
</dbReference>
<dbReference type="GO" id="GO:0015418">
    <property type="term" value="F:ABC-type quaternary ammonium compound transporting activity"/>
    <property type="evidence" value="ECO:0007669"/>
    <property type="project" value="UniProtKB-EC"/>
</dbReference>
<keyword evidence="8" id="KW-1185">Reference proteome</keyword>
<dbReference type="SMART" id="SM00382">
    <property type="entry name" value="AAA"/>
    <property type="match status" value="1"/>
</dbReference>
<dbReference type="InterPro" id="IPR027417">
    <property type="entry name" value="P-loop_NTPase"/>
</dbReference>
<dbReference type="PROSITE" id="PS50893">
    <property type="entry name" value="ABC_TRANSPORTER_2"/>
    <property type="match status" value="1"/>
</dbReference>
<evidence type="ECO:0000256" key="3">
    <source>
        <dbReference type="ARBA" id="ARBA00022840"/>
    </source>
</evidence>
<sequence>MTDLREPGTRASDPAAPTPDPAARASGLTVSDLTIRYGDTEAVRGVSMEVLPDETVAVVGPSGCGKSSTLRAVAGLTPVAEGGIGLGGRDITHLDPARRGVGLVPQNYAVFPHLSVAGNIAYGLRARRLPADRRRRRVAEMLELTQLTELAERRPDQLSGGQRQRVALARALAVEPDVLLLDEPLAALDPQLRGGLRRELSTMLSSSGCATLIVTHDQREALSLGSRIALMREGSLVQFGTPRELWEDPADAFVADFLANAVLLDAELSQGEAAVLGGRWRIPASDLRTGPTRHGRTRLLLRDDSLTVTDRHDASAVAAQVTHAEFVGDAVHLTVDAHGHVFGVRVPPDAQIGRSVSLAVVPGRATLLVPAL</sequence>
<dbReference type="Pfam" id="PF00005">
    <property type="entry name" value="ABC_tran"/>
    <property type="match status" value="1"/>
</dbReference>
<evidence type="ECO:0000259" key="6">
    <source>
        <dbReference type="PROSITE" id="PS50893"/>
    </source>
</evidence>